<sequence length="391" mass="46351">MNKTQGPTIDKNCLEFFSRKYNLGSLSDLRKRSKRKPILTRKTKQIICKYNNLPKTNTKKKPQNMKINKISKKKCQQCSTTKHVKRYRIVLVMEVLSNKDSTKHTIHQDFRDVFVCGYCLSTIQLGHFSKQIKVNGKAISVQLSTFQGTRSKNWGKMVENYKRSVQRKEHKWQTFVKSEKEKKKRERKYLRKMKKKEEKENLKQKKMEIEEEEEEKEEEGVVTTQTSDYQQDETNQVPKQENGTILEIEMEDDKENEKNDEETQIIFLNKKPYLEQKMKTQNKLKISNKNVNKDFRKSKQKDPKKKKQKKVLKIQKKEFTLSKVQTISNQKQNYLKKLNAMSQTSNIFPKANHINVPKYISNSFTAIKPSPTLKRKHAFNALNPKIRKTNH</sequence>
<evidence type="ECO:0000313" key="2">
    <source>
        <dbReference type="EMBL" id="KAJ6251803.1"/>
    </source>
</evidence>
<feature type="region of interest" description="Disordered" evidence="1">
    <location>
        <begin position="286"/>
        <end position="310"/>
    </location>
</feature>
<feature type="compositionally biased region" description="Basic and acidic residues" evidence="1">
    <location>
        <begin position="291"/>
        <end position="301"/>
    </location>
</feature>
<proteinExistence type="predicted"/>
<organism evidence="2 3">
    <name type="scientific">Anaeramoeba flamelloides</name>
    <dbReference type="NCBI Taxonomy" id="1746091"/>
    <lineage>
        <taxon>Eukaryota</taxon>
        <taxon>Metamonada</taxon>
        <taxon>Anaeramoebidae</taxon>
        <taxon>Anaeramoeba</taxon>
    </lineage>
</organism>
<feature type="region of interest" description="Disordered" evidence="1">
    <location>
        <begin position="192"/>
        <end position="238"/>
    </location>
</feature>
<feature type="compositionally biased region" description="Basic and acidic residues" evidence="1">
    <location>
        <begin position="195"/>
        <end position="208"/>
    </location>
</feature>
<dbReference type="Proteomes" id="UP001150062">
    <property type="component" value="Unassembled WGS sequence"/>
</dbReference>
<comment type="caution">
    <text evidence="2">The sequence shown here is derived from an EMBL/GenBank/DDBJ whole genome shotgun (WGS) entry which is preliminary data.</text>
</comment>
<gene>
    <name evidence="2" type="ORF">M0813_01573</name>
</gene>
<keyword evidence="3" id="KW-1185">Reference proteome</keyword>
<feature type="compositionally biased region" description="Acidic residues" evidence="1">
    <location>
        <begin position="209"/>
        <end position="220"/>
    </location>
</feature>
<protein>
    <submittedName>
        <fullName evidence="2">Uncharacterized protein</fullName>
    </submittedName>
</protein>
<reference evidence="2" key="1">
    <citation type="submission" date="2022-08" db="EMBL/GenBank/DDBJ databases">
        <title>Novel sulfate-reducing endosymbionts in the free-living metamonad Anaeramoeba.</title>
        <authorList>
            <person name="Jerlstrom-Hultqvist J."/>
            <person name="Cepicka I."/>
            <person name="Gallot-Lavallee L."/>
            <person name="Salas-Leiva D."/>
            <person name="Curtis B.A."/>
            <person name="Zahonova K."/>
            <person name="Pipaliya S."/>
            <person name="Dacks J."/>
            <person name="Roger A.J."/>
        </authorList>
    </citation>
    <scope>NUCLEOTIDE SEQUENCE</scope>
    <source>
        <strain evidence="2">Schooner1</strain>
    </source>
</reference>
<evidence type="ECO:0000256" key="1">
    <source>
        <dbReference type="SAM" id="MobiDB-lite"/>
    </source>
</evidence>
<dbReference type="EMBL" id="JAOAOG010000054">
    <property type="protein sequence ID" value="KAJ6251803.1"/>
    <property type="molecule type" value="Genomic_DNA"/>
</dbReference>
<feature type="compositionally biased region" description="Polar residues" evidence="1">
    <location>
        <begin position="222"/>
        <end position="238"/>
    </location>
</feature>
<evidence type="ECO:0000313" key="3">
    <source>
        <dbReference type="Proteomes" id="UP001150062"/>
    </source>
</evidence>
<accession>A0ABQ8Z4V3</accession>
<name>A0ABQ8Z4V3_9EUKA</name>